<protein>
    <recommendedName>
        <fullName evidence="3">Glycosyl transferase family 8</fullName>
    </recommendedName>
</protein>
<keyword evidence="2" id="KW-1185">Reference proteome</keyword>
<dbReference type="SUPFAM" id="SSF53448">
    <property type="entry name" value="Nucleotide-diphospho-sugar transferases"/>
    <property type="match status" value="1"/>
</dbReference>
<gene>
    <name evidence="1" type="ORF">TBK1r_06410</name>
</gene>
<evidence type="ECO:0008006" key="3">
    <source>
        <dbReference type="Google" id="ProtNLM"/>
    </source>
</evidence>
<dbReference type="EMBL" id="CP036432">
    <property type="protein sequence ID" value="QDV81721.1"/>
    <property type="molecule type" value="Genomic_DNA"/>
</dbReference>
<evidence type="ECO:0000313" key="2">
    <source>
        <dbReference type="Proteomes" id="UP000318081"/>
    </source>
</evidence>
<sequence length="220" mass="25697">MTRDLLLTVSIGEDEVAKHTIPRMRRYAETHQAAFRVMTQSQTYRRPVFAYWEALVELCDSDYDRIAILDSDILVRRGAPSLFEVPFSEIAMKPSGWVAPRFLQRIHDQIADDFTIRDMYNSGVILITRDYVRTIADSIQSLGTRVEETRFADQVYFCMMVKRTGVTPTPLSWRWNQHDQVPNFRAELAHFLHFRGPDKLPRVEQFLQKNRNDQWGAALS</sequence>
<reference evidence="1 2" key="1">
    <citation type="submission" date="2019-02" db="EMBL/GenBank/DDBJ databases">
        <title>Deep-cultivation of Planctomycetes and their phenomic and genomic characterization uncovers novel biology.</title>
        <authorList>
            <person name="Wiegand S."/>
            <person name="Jogler M."/>
            <person name="Boedeker C."/>
            <person name="Pinto D."/>
            <person name="Vollmers J."/>
            <person name="Rivas-Marin E."/>
            <person name="Kohn T."/>
            <person name="Peeters S.H."/>
            <person name="Heuer A."/>
            <person name="Rast P."/>
            <person name="Oberbeckmann S."/>
            <person name="Bunk B."/>
            <person name="Jeske O."/>
            <person name="Meyerdierks A."/>
            <person name="Storesund J.E."/>
            <person name="Kallscheuer N."/>
            <person name="Luecker S."/>
            <person name="Lage O.M."/>
            <person name="Pohl T."/>
            <person name="Merkel B.J."/>
            <person name="Hornburger P."/>
            <person name="Mueller R.-W."/>
            <person name="Bruemmer F."/>
            <person name="Labrenz M."/>
            <person name="Spormann A.M."/>
            <person name="Op den Camp H."/>
            <person name="Overmann J."/>
            <person name="Amann R."/>
            <person name="Jetten M.S.M."/>
            <person name="Mascher T."/>
            <person name="Medema M.H."/>
            <person name="Devos D.P."/>
            <person name="Kaster A.-K."/>
            <person name="Ovreas L."/>
            <person name="Rohde M."/>
            <person name="Galperin M.Y."/>
            <person name="Jogler C."/>
        </authorList>
    </citation>
    <scope>NUCLEOTIDE SEQUENCE [LARGE SCALE GENOMIC DNA]</scope>
    <source>
        <strain evidence="1 2">TBK1r</strain>
    </source>
</reference>
<accession>A0ABX5XM55</accession>
<dbReference type="RefSeq" id="WP_145207475.1">
    <property type="nucleotide sequence ID" value="NZ_CP036432.1"/>
</dbReference>
<evidence type="ECO:0000313" key="1">
    <source>
        <dbReference type="EMBL" id="QDV81721.1"/>
    </source>
</evidence>
<organism evidence="1 2">
    <name type="scientific">Stieleria magnilauensis</name>
    <dbReference type="NCBI Taxonomy" id="2527963"/>
    <lineage>
        <taxon>Bacteria</taxon>
        <taxon>Pseudomonadati</taxon>
        <taxon>Planctomycetota</taxon>
        <taxon>Planctomycetia</taxon>
        <taxon>Pirellulales</taxon>
        <taxon>Pirellulaceae</taxon>
        <taxon>Stieleria</taxon>
    </lineage>
</organism>
<name>A0ABX5XM55_9BACT</name>
<dbReference type="Gene3D" id="3.90.550.10">
    <property type="entry name" value="Spore Coat Polysaccharide Biosynthesis Protein SpsA, Chain A"/>
    <property type="match status" value="1"/>
</dbReference>
<dbReference type="Proteomes" id="UP000318081">
    <property type="component" value="Chromosome"/>
</dbReference>
<dbReference type="InterPro" id="IPR029044">
    <property type="entry name" value="Nucleotide-diphossugar_trans"/>
</dbReference>
<proteinExistence type="predicted"/>